<dbReference type="AlphaFoldDB" id="X0VP30"/>
<comment type="caution">
    <text evidence="1">The sequence shown here is derived from an EMBL/GenBank/DDBJ whole genome shotgun (WGS) entry which is preliminary data.</text>
</comment>
<feature type="non-terminal residue" evidence="1">
    <location>
        <position position="142"/>
    </location>
</feature>
<proteinExistence type="predicted"/>
<accession>X0VP30</accession>
<dbReference type="EMBL" id="BARS01022289">
    <property type="protein sequence ID" value="GAG12917.1"/>
    <property type="molecule type" value="Genomic_DNA"/>
</dbReference>
<protein>
    <submittedName>
        <fullName evidence="1">Uncharacterized protein</fullName>
    </submittedName>
</protein>
<evidence type="ECO:0000313" key="1">
    <source>
        <dbReference type="EMBL" id="GAG12917.1"/>
    </source>
</evidence>
<name>X0VP30_9ZZZZ</name>
<sequence>MPSKYEAILAPYLGEYEILRYCDYVRQADIGERKILLVRHDVDHDYVTAVKMGQWEYRRNIRATYCLLHSSWYYGKLEHGHYEHTKDLLCCARSLQGLGHEVNFHNNLVATALRENVDPVGLLEEELAFFRDHGISIVGTAT</sequence>
<reference evidence="1" key="1">
    <citation type="journal article" date="2014" name="Front. Microbiol.">
        <title>High frequency of phylogenetically diverse reductive dehalogenase-homologous genes in deep subseafloor sedimentary metagenomes.</title>
        <authorList>
            <person name="Kawai M."/>
            <person name="Futagami T."/>
            <person name="Toyoda A."/>
            <person name="Takaki Y."/>
            <person name="Nishi S."/>
            <person name="Hori S."/>
            <person name="Arai W."/>
            <person name="Tsubouchi T."/>
            <person name="Morono Y."/>
            <person name="Uchiyama I."/>
            <person name="Ito T."/>
            <person name="Fujiyama A."/>
            <person name="Inagaki F."/>
            <person name="Takami H."/>
        </authorList>
    </citation>
    <scope>NUCLEOTIDE SEQUENCE</scope>
    <source>
        <strain evidence="1">Expedition CK06-06</strain>
    </source>
</reference>
<gene>
    <name evidence="1" type="ORF">S01H1_35660</name>
</gene>
<organism evidence="1">
    <name type="scientific">marine sediment metagenome</name>
    <dbReference type="NCBI Taxonomy" id="412755"/>
    <lineage>
        <taxon>unclassified sequences</taxon>
        <taxon>metagenomes</taxon>
        <taxon>ecological metagenomes</taxon>
    </lineage>
</organism>